<evidence type="ECO:0000313" key="9">
    <source>
        <dbReference type="EMBL" id="MDA7423191.1"/>
    </source>
</evidence>
<dbReference type="Pfam" id="PF01223">
    <property type="entry name" value="Endonuclease_NS"/>
    <property type="match status" value="1"/>
</dbReference>
<dbReference type="CDD" id="cd00091">
    <property type="entry name" value="NUC"/>
    <property type="match status" value="1"/>
</dbReference>
<dbReference type="InterPro" id="IPR009003">
    <property type="entry name" value="Peptidase_S1_PA"/>
</dbReference>
<keyword evidence="9" id="KW-0255">Endonuclease</keyword>
<dbReference type="InterPro" id="IPR036514">
    <property type="entry name" value="SGNH_hydro_sf"/>
</dbReference>
<dbReference type="InterPro" id="IPR020821">
    <property type="entry name" value="ENPP1-3/EXOG-like_nuc-like"/>
</dbReference>
<dbReference type="Pfam" id="PF13365">
    <property type="entry name" value="Trypsin_2"/>
    <property type="match status" value="1"/>
</dbReference>
<comment type="similarity">
    <text evidence="1 6">Belongs to the peptidase S1B family.</text>
</comment>
<proteinExistence type="inferred from homology"/>
<dbReference type="InterPro" id="IPR008256">
    <property type="entry name" value="Peptidase_S1B"/>
</dbReference>
<dbReference type="SUPFAM" id="SSF52266">
    <property type="entry name" value="SGNH hydrolase"/>
    <property type="match status" value="1"/>
</dbReference>
<evidence type="ECO:0000256" key="4">
    <source>
        <dbReference type="ARBA" id="ARBA00022801"/>
    </source>
</evidence>
<evidence type="ECO:0000256" key="1">
    <source>
        <dbReference type="ARBA" id="ARBA00008764"/>
    </source>
</evidence>
<dbReference type="EMBL" id="JAQIOY010000001">
    <property type="protein sequence ID" value="MDA7423191.1"/>
    <property type="molecule type" value="Genomic_DNA"/>
</dbReference>
<dbReference type="InterPro" id="IPR040255">
    <property type="entry name" value="Non-specific_endonuclease"/>
</dbReference>
<sequence>MTPEVFLAELQAAEDDLEKLEALGAHIIDGGAPSMPFQPDLRLQGMALDDAEEGMTFAMNLANAWARSYRLAVFRRKIRDGYSGPVVVSEGDSWFQYPWLLDDVIDNLMDSYAVLSLGAAGDTLENMRAGAEYRQAISDQGAEFFLFSASGNDVLGGGDLSKLLNVYQPGMEMADLIKPGAVDQTLSRIEQGYDAIISDALSLSPGLQVFFHGYDRPVPRSDGKWLGKPMTDLGIPKNLQREIVGHLIDRLNQRLDVIATRFPGRAHHVDCRGQVGTSINSWYDELHPRNAGYARVADLFLAQMHSAEGVSPGIVVPPMDFELSGAKDVEPVTPLDLALEAMEQDMHALVEEAIIGPEDTPGQGAHCPCCQGDHSFGEDRGHHLTESDVRLVDEYLSVLSARHEPDLERRRRARRHMVPDDDSRAFERILGESNLFPVNYLSRGASKARAVAKVQLFMRGEIPVGSGSGFLVAPGLMLTNNHVLPSRDAARRAKAIFDYQDDDQYQPMPTQSFQITDDVFFTSDRNALDFTFVSVRMDNEHGASLDDYGQFALIEESGKAVKGEPVSIIQHPRGDRKSIALRDSTIVGVKDAFIYYSTDTEPGSSGAPVLNDQWLPVALHHRSVPHPTIEGRWIANRGIRISQIFARLRAAAAAGDSQAAKILRLLEADPQDTTAPVQPDPAPLRPGETRFIPALDATDVLAGGAAGGAQGPAFESNRWNGIDGYNPDFLSSRVPLPLPQGLANVRQVDGRPDLPYMHFSVVMHETRKLAMLTACNTDGASLRRLDRSDSWRTEPRIPLTAQVDNAAYKHNDYDRGHLVRRLAPMWGTEAEAAFAMSDTYHYTVCAPQHARLNQGIWLELEDYLLEWAEDNDARLSIFTGPVFRADDPLYRGLVQVPADYWKVAVADGPSGLRSVAYLHTQKNLIPTVDEAFGDYRTHRVPVHVIAELTGLDFAALQPFDAAGGGFEMAGAVRVVLGREDIGF</sequence>
<organism evidence="9 10">
    <name type="scientific">Thalassococcus lentus</name>
    <dbReference type="NCBI Taxonomy" id="1210524"/>
    <lineage>
        <taxon>Bacteria</taxon>
        <taxon>Pseudomonadati</taxon>
        <taxon>Pseudomonadota</taxon>
        <taxon>Alphaproteobacteria</taxon>
        <taxon>Rhodobacterales</taxon>
        <taxon>Roseobacteraceae</taxon>
        <taxon>Thalassococcus</taxon>
    </lineage>
</organism>
<dbReference type="GO" id="GO:0004519">
    <property type="term" value="F:endonuclease activity"/>
    <property type="evidence" value="ECO:0007669"/>
    <property type="project" value="UniProtKB-KW"/>
</dbReference>
<dbReference type="InterPro" id="IPR044929">
    <property type="entry name" value="DNA/RNA_non-sp_Endonuclease_sf"/>
</dbReference>
<dbReference type="SMART" id="SM00892">
    <property type="entry name" value="Endonuclease_NS"/>
    <property type="match status" value="1"/>
</dbReference>
<dbReference type="PANTHER" id="PTHR13966">
    <property type="entry name" value="ENDONUCLEASE RELATED"/>
    <property type="match status" value="1"/>
</dbReference>
<reference evidence="9 10" key="1">
    <citation type="submission" date="2023-01" db="EMBL/GenBank/DDBJ databases">
        <title>Thalassococcus onchidii sp. nov., isolated from a marine invertebrate from the South China Sea.</title>
        <authorList>
            <person name="Xu S."/>
            <person name="Liu Z."/>
            <person name="Xu Y."/>
        </authorList>
    </citation>
    <scope>NUCLEOTIDE SEQUENCE [LARGE SCALE GENOMIC DNA]</scope>
    <source>
        <strain evidence="9 10">KCTC 32084</strain>
    </source>
</reference>
<evidence type="ECO:0000256" key="2">
    <source>
        <dbReference type="ARBA" id="ARBA00022670"/>
    </source>
</evidence>
<dbReference type="InterPro" id="IPR044925">
    <property type="entry name" value="His-Me_finger_sf"/>
</dbReference>
<dbReference type="PRINTS" id="PR00839">
    <property type="entry name" value="V8PROTEASE"/>
</dbReference>
<gene>
    <name evidence="9" type="ORF">PFY00_00505</name>
</gene>
<dbReference type="InterPro" id="IPR001604">
    <property type="entry name" value="Endo_G_ENPP1-like_dom"/>
</dbReference>
<keyword evidence="2 6" id="KW-0645">Protease</keyword>
<keyword evidence="5 6" id="KW-0720">Serine protease</keyword>
<evidence type="ECO:0000256" key="6">
    <source>
        <dbReference type="RuleBase" id="RU004296"/>
    </source>
</evidence>
<protein>
    <recommendedName>
        <fullName evidence="6">Serine protease</fullName>
        <ecNumber evidence="6">3.4.21.-</ecNumber>
    </recommendedName>
</protein>
<feature type="domain" description="ENPP1-3/EXOG-like endonuclease/phosphodiesterase" evidence="7">
    <location>
        <begin position="756"/>
        <end position="960"/>
    </location>
</feature>
<evidence type="ECO:0000256" key="3">
    <source>
        <dbReference type="ARBA" id="ARBA00022729"/>
    </source>
</evidence>
<dbReference type="Gene3D" id="3.40.570.10">
    <property type="entry name" value="Extracellular Endonuclease, subunit A"/>
    <property type="match status" value="1"/>
</dbReference>
<evidence type="ECO:0000313" key="10">
    <source>
        <dbReference type="Proteomes" id="UP001210720"/>
    </source>
</evidence>
<accession>A0ABT4XML9</accession>
<dbReference type="InterPro" id="IPR043504">
    <property type="entry name" value="Peptidase_S1_PA_chymotrypsin"/>
</dbReference>
<keyword evidence="10" id="KW-1185">Reference proteome</keyword>
<comment type="caution">
    <text evidence="9">The sequence shown here is derived from an EMBL/GenBank/DDBJ whole genome shotgun (WGS) entry which is preliminary data.</text>
</comment>
<keyword evidence="3" id="KW-0732">Signal</keyword>
<dbReference type="EC" id="3.4.21.-" evidence="6"/>
<dbReference type="SUPFAM" id="SSF50494">
    <property type="entry name" value="Trypsin-like serine proteases"/>
    <property type="match status" value="1"/>
</dbReference>
<keyword evidence="9" id="KW-0540">Nuclease</keyword>
<dbReference type="Proteomes" id="UP001210720">
    <property type="component" value="Unassembled WGS sequence"/>
</dbReference>
<dbReference type="RefSeq" id="WP_271430557.1">
    <property type="nucleotide sequence ID" value="NZ_JAQIOY010000001.1"/>
</dbReference>
<evidence type="ECO:0000259" key="8">
    <source>
        <dbReference type="SMART" id="SM00892"/>
    </source>
</evidence>
<feature type="domain" description="DNA/RNA non-specific endonuclease/pyrophosphatase/phosphodiesterase" evidence="8">
    <location>
        <begin position="755"/>
        <end position="960"/>
    </location>
</feature>
<dbReference type="Gene3D" id="2.40.10.10">
    <property type="entry name" value="Trypsin-like serine proteases"/>
    <property type="match status" value="2"/>
</dbReference>
<dbReference type="SMART" id="SM00477">
    <property type="entry name" value="NUC"/>
    <property type="match status" value="1"/>
</dbReference>
<evidence type="ECO:0000259" key="7">
    <source>
        <dbReference type="SMART" id="SM00477"/>
    </source>
</evidence>
<dbReference type="Gene3D" id="3.40.50.1110">
    <property type="entry name" value="SGNH hydrolase"/>
    <property type="match status" value="1"/>
</dbReference>
<keyword evidence="4 6" id="KW-0378">Hydrolase</keyword>
<dbReference type="SUPFAM" id="SSF54060">
    <property type="entry name" value="His-Me finger endonucleases"/>
    <property type="match status" value="1"/>
</dbReference>
<evidence type="ECO:0000256" key="5">
    <source>
        <dbReference type="ARBA" id="ARBA00022825"/>
    </source>
</evidence>
<dbReference type="PANTHER" id="PTHR13966:SF5">
    <property type="entry name" value="ENDONUCLEASE G, MITOCHONDRIAL"/>
    <property type="match status" value="1"/>
</dbReference>
<name>A0ABT4XML9_9RHOB</name>